<dbReference type="InterPro" id="IPR036514">
    <property type="entry name" value="SGNH_hydro_sf"/>
</dbReference>
<dbReference type="Proteomes" id="UP001610104">
    <property type="component" value="Unassembled WGS sequence"/>
</dbReference>
<sequence>MKFKNILFVLLLGLFGCSSFAQVGKDTLGGVKKDTLRVLFVGNSFTYFYNLPQVLNAMSAFSEKLHIETRTSLVGGSKISQHLNQTNGTQTIDILNDQTFDYVVINHHSLVTIDDPEGFFESSKQMVELIRSKNAIPVLMMTWAYHSNPLMIKNIAAAYDDMGKRLGVDVVPCGNLFSEVRKWRPDLNMFDDDDKHPSKHGTYLNGLAFFKYFTNEKTIDIPKRITSVDKNGQKLWLLFLSQDNADFLQQLVDDYDFKTRLN</sequence>
<dbReference type="PROSITE" id="PS51257">
    <property type="entry name" value="PROKAR_LIPOPROTEIN"/>
    <property type="match status" value="1"/>
</dbReference>
<dbReference type="Gene3D" id="3.40.50.1110">
    <property type="entry name" value="SGNH hydrolase"/>
    <property type="match status" value="1"/>
</dbReference>
<proteinExistence type="predicted"/>
<keyword evidence="3" id="KW-1185">Reference proteome</keyword>
<reference evidence="2 3" key="1">
    <citation type="submission" date="2024-02" db="EMBL/GenBank/DDBJ databases">
        <title>A Gaetbulibacter species isolated from tidal flats and genomic insights of their niches.</title>
        <authorList>
            <person name="Ye Y."/>
        </authorList>
    </citation>
    <scope>NUCLEOTIDE SEQUENCE [LARGE SCALE GENOMIC DNA]</scope>
    <source>
        <strain evidence="2 3">KEM-8</strain>
    </source>
</reference>
<evidence type="ECO:0000256" key="1">
    <source>
        <dbReference type="SAM" id="SignalP"/>
    </source>
</evidence>
<keyword evidence="1" id="KW-0732">Signal</keyword>
<feature type="signal peptide" evidence="1">
    <location>
        <begin position="1"/>
        <end position="21"/>
    </location>
</feature>
<dbReference type="EMBL" id="JBAWKC010000002">
    <property type="protein sequence ID" value="MFH6768828.1"/>
    <property type="molecule type" value="Genomic_DNA"/>
</dbReference>
<evidence type="ECO:0000313" key="3">
    <source>
        <dbReference type="Proteomes" id="UP001610104"/>
    </source>
</evidence>
<evidence type="ECO:0008006" key="4">
    <source>
        <dbReference type="Google" id="ProtNLM"/>
    </source>
</evidence>
<dbReference type="RefSeq" id="WP_395438075.1">
    <property type="nucleotide sequence ID" value="NZ_JBAWKC010000002.1"/>
</dbReference>
<comment type="caution">
    <text evidence="2">The sequence shown here is derived from an EMBL/GenBank/DDBJ whole genome shotgun (WGS) entry which is preliminary data.</text>
</comment>
<protein>
    <recommendedName>
        <fullName evidence="4">SGNH/GDSL hydrolase family protein</fullName>
    </recommendedName>
</protein>
<dbReference type="SUPFAM" id="SSF52266">
    <property type="entry name" value="SGNH hydrolase"/>
    <property type="match status" value="1"/>
</dbReference>
<organism evidence="2 3">
    <name type="scientific">Gaetbulibacter aquiaggeris</name>
    <dbReference type="NCBI Taxonomy" id="1735373"/>
    <lineage>
        <taxon>Bacteria</taxon>
        <taxon>Pseudomonadati</taxon>
        <taxon>Bacteroidota</taxon>
        <taxon>Flavobacteriia</taxon>
        <taxon>Flavobacteriales</taxon>
        <taxon>Flavobacteriaceae</taxon>
        <taxon>Gaetbulibacter</taxon>
    </lineage>
</organism>
<evidence type="ECO:0000313" key="2">
    <source>
        <dbReference type="EMBL" id="MFH6768828.1"/>
    </source>
</evidence>
<accession>A0ABW7MPR0</accession>
<name>A0ABW7MPR0_9FLAO</name>
<feature type="chain" id="PRO_5047070846" description="SGNH/GDSL hydrolase family protein" evidence="1">
    <location>
        <begin position="22"/>
        <end position="262"/>
    </location>
</feature>
<gene>
    <name evidence="2" type="ORF">V8G56_08780</name>
</gene>